<dbReference type="EC" id="3.4.19.12" evidence="6"/>
<dbReference type="Proteomes" id="UP000015241">
    <property type="component" value="Unassembled WGS sequence"/>
</dbReference>
<name>S8F0U3_FOMSC</name>
<dbReference type="PROSITE" id="PS00972">
    <property type="entry name" value="USP_1"/>
    <property type="match status" value="1"/>
</dbReference>
<dbReference type="AlphaFoldDB" id="S8F0U3"/>
<dbReference type="PROSITE" id="PS50235">
    <property type="entry name" value="USP_3"/>
    <property type="match status" value="1"/>
</dbReference>
<dbReference type="OrthoDB" id="429671at2759"/>
<comment type="similarity">
    <text evidence="6">Belongs to the peptidase C19 family.</text>
</comment>
<keyword evidence="4 6" id="KW-0378">Hydrolase</keyword>
<feature type="compositionally biased region" description="Acidic residues" evidence="7">
    <location>
        <begin position="260"/>
        <end position="270"/>
    </location>
</feature>
<accession>S8F0U3</accession>
<feature type="compositionally biased region" description="Polar residues" evidence="7">
    <location>
        <begin position="388"/>
        <end position="398"/>
    </location>
</feature>
<dbReference type="eggNOG" id="KOG1871">
    <property type="taxonomic scope" value="Eukaryota"/>
</dbReference>
<dbReference type="PANTHER" id="PTHR24006">
    <property type="entry name" value="UBIQUITIN CARBOXYL-TERMINAL HYDROLASE"/>
    <property type="match status" value="1"/>
</dbReference>
<evidence type="ECO:0000313" key="10">
    <source>
        <dbReference type="Proteomes" id="UP000015241"/>
    </source>
</evidence>
<keyword evidence="2 6" id="KW-0645">Protease</keyword>
<feature type="region of interest" description="Disordered" evidence="7">
    <location>
        <begin position="439"/>
        <end position="465"/>
    </location>
</feature>
<feature type="region of interest" description="Disordered" evidence="7">
    <location>
        <begin position="198"/>
        <end position="290"/>
    </location>
</feature>
<dbReference type="SUPFAM" id="SSF54001">
    <property type="entry name" value="Cysteine proteinases"/>
    <property type="match status" value="1"/>
</dbReference>
<evidence type="ECO:0000256" key="2">
    <source>
        <dbReference type="ARBA" id="ARBA00022670"/>
    </source>
</evidence>
<proteinExistence type="inferred from homology"/>
<evidence type="ECO:0000256" key="6">
    <source>
        <dbReference type="RuleBase" id="RU366025"/>
    </source>
</evidence>
<reference evidence="9 10" key="1">
    <citation type="journal article" date="2012" name="Science">
        <title>The Paleozoic origin of enzymatic lignin decomposition reconstructed from 31 fungal genomes.</title>
        <authorList>
            <person name="Floudas D."/>
            <person name="Binder M."/>
            <person name="Riley R."/>
            <person name="Barry K."/>
            <person name="Blanchette R.A."/>
            <person name="Henrissat B."/>
            <person name="Martinez A.T."/>
            <person name="Otillar R."/>
            <person name="Spatafora J.W."/>
            <person name="Yadav J.S."/>
            <person name="Aerts A."/>
            <person name="Benoit I."/>
            <person name="Boyd A."/>
            <person name="Carlson A."/>
            <person name="Copeland A."/>
            <person name="Coutinho P.M."/>
            <person name="de Vries R.P."/>
            <person name="Ferreira P."/>
            <person name="Findley K."/>
            <person name="Foster B."/>
            <person name="Gaskell J."/>
            <person name="Glotzer D."/>
            <person name="Gorecki P."/>
            <person name="Heitman J."/>
            <person name="Hesse C."/>
            <person name="Hori C."/>
            <person name="Igarashi K."/>
            <person name="Jurgens J.A."/>
            <person name="Kallen N."/>
            <person name="Kersten P."/>
            <person name="Kohler A."/>
            <person name="Kuees U."/>
            <person name="Kumar T.K.A."/>
            <person name="Kuo A."/>
            <person name="LaButti K."/>
            <person name="Larrondo L.F."/>
            <person name="Lindquist E."/>
            <person name="Ling A."/>
            <person name="Lombard V."/>
            <person name="Lucas S."/>
            <person name="Lundell T."/>
            <person name="Martin R."/>
            <person name="McLaughlin D.J."/>
            <person name="Morgenstern I."/>
            <person name="Morin E."/>
            <person name="Murat C."/>
            <person name="Nagy L.G."/>
            <person name="Nolan M."/>
            <person name="Ohm R.A."/>
            <person name="Patyshakuliyeva A."/>
            <person name="Rokas A."/>
            <person name="Ruiz-Duenas F.J."/>
            <person name="Sabat G."/>
            <person name="Salamov A."/>
            <person name="Samejima M."/>
            <person name="Schmutz J."/>
            <person name="Slot J.C."/>
            <person name="St John F."/>
            <person name="Stenlid J."/>
            <person name="Sun H."/>
            <person name="Sun S."/>
            <person name="Syed K."/>
            <person name="Tsang A."/>
            <person name="Wiebenga A."/>
            <person name="Young D."/>
            <person name="Pisabarro A."/>
            <person name="Eastwood D.C."/>
            <person name="Martin F."/>
            <person name="Cullen D."/>
            <person name="Grigoriev I.V."/>
            <person name="Hibbett D.S."/>
        </authorList>
    </citation>
    <scope>NUCLEOTIDE SEQUENCE</scope>
    <source>
        <strain evidence="10">FP-58527</strain>
    </source>
</reference>
<feature type="compositionally biased region" description="Low complexity" evidence="7">
    <location>
        <begin position="364"/>
        <end position="387"/>
    </location>
</feature>
<feature type="domain" description="USP" evidence="8">
    <location>
        <begin position="544"/>
        <end position="922"/>
    </location>
</feature>
<dbReference type="InParanoid" id="S8F0U3"/>
<dbReference type="GO" id="GO:0006508">
    <property type="term" value="P:proteolysis"/>
    <property type="evidence" value="ECO:0007669"/>
    <property type="project" value="UniProtKB-KW"/>
</dbReference>
<organism evidence="9 10">
    <name type="scientific">Fomitopsis schrenkii</name>
    <name type="common">Brown rot fungus</name>
    <dbReference type="NCBI Taxonomy" id="2126942"/>
    <lineage>
        <taxon>Eukaryota</taxon>
        <taxon>Fungi</taxon>
        <taxon>Dikarya</taxon>
        <taxon>Basidiomycota</taxon>
        <taxon>Agaricomycotina</taxon>
        <taxon>Agaricomycetes</taxon>
        <taxon>Polyporales</taxon>
        <taxon>Fomitopsis</taxon>
    </lineage>
</organism>
<dbReference type="GO" id="GO:0016579">
    <property type="term" value="P:protein deubiquitination"/>
    <property type="evidence" value="ECO:0007669"/>
    <property type="project" value="InterPro"/>
</dbReference>
<keyword evidence="3 6" id="KW-0833">Ubl conjugation pathway</keyword>
<gene>
    <name evidence="9" type="ORF">FOMPIDRAFT_1062724</name>
</gene>
<evidence type="ECO:0000256" key="7">
    <source>
        <dbReference type="SAM" id="MobiDB-lite"/>
    </source>
</evidence>
<dbReference type="CDD" id="cd02257">
    <property type="entry name" value="Peptidase_C19"/>
    <property type="match status" value="1"/>
</dbReference>
<dbReference type="Gene3D" id="3.90.70.10">
    <property type="entry name" value="Cysteine proteinases"/>
    <property type="match status" value="1"/>
</dbReference>
<evidence type="ECO:0000313" key="9">
    <source>
        <dbReference type="EMBL" id="EPS95450.1"/>
    </source>
</evidence>
<dbReference type="STRING" id="743788.S8F0U3"/>
<evidence type="ECO:0000256" key="4">
    <source>
        <dbReference type="ARBA" id="ARBA00022801"/>
    </source>
</evidence>
<feature type="region of interest" description="Disordered" evidence="7">
    <location>
        <begin position="1"/>
        <end position="101"/>
    </location>
</feature>
<evidence type="ECO:0000256" key="1">
    <source>
        <dbReference type="ARBA" id="ARBA00000707"/>
    </source>
</evidence>
<dbReference type="InterPro" id="IPR001394">
    <property type="entry name" value="Peptidase_C19_UCH"/>
</dbReference>
<feature type="compositionally biased region" description="Low complexity" evidence="7">
    <location>
        <begin position="169"/>
        <end position="184"/>
    </location>
</feature>
<dbReference type="Pfam" id="PF00443">
    <property type="entry name" value="UCH"/>
    <property type="match status" value="1"/>
</dbReference>
<feature type="region of interest" description="Disordered" evidence="7">
    <location>
        <begin position="119"/>
        <end position="184"/>
    </location>
</feature>
<dbReference type="GO" id="GO:0004843">
    <property type="term" value="F:cysteine-type deubiquitinase activity"/>
    <property type="evidence" value="ECO:0007669"/>
    <property type="project" value="UniProtKB-UniRule"/>
</dbReference>
<dbReference type="HOGENOM" id="CLU_008279_7_2_1"/>
<comment type="catalytic activity">
    <reaction evidence="1 6">
        <text>Thiol-dependent hydrolysis of ester, thioester, amide, peptide and isopeptide bonds formed by the C-terminal Gly of ubiquitin (a 76-residue protein attached to proteins as an intracellular targeting signal).</text>
        <dbReference type="EC" id="3.4.19.12"/>
    </reaction>
</comment>
<dbReference type="InterPro" id="IPR050164">
    <property type="entry name" value="Peptidase_C19"/>
</dbReference>
<dbReference type="InterPro" id="IPR038765">
    <property type="entry name" value="Papain-like_cys_pep_sf"/>
</dbReference>
<dbReference type="InterPro" id="IPR028889">
    <property type="entry name" value="USP"/>
</dbReference>
<keyword evidence="5 6" id="KW-0788">Thiol protease</keyword>
<dbReference type="PROSITE" id="PS00973">
    <property type="entry name" value="USP_2"/>
    <property type="match status" value="1"/>
</dbReference>
<dbReference type="PANTHER" id="PTHR24006:SF687">
    <property type="entry name" value="UBIQUITIN CARBOXYL-TERMINAL HYDROLASE 10"/>
    <property type="match status" value="1"/>
</dbReference>
<dbReference type="EMBL" id="KE504207">
    <property type="protein sequence ID" value="EPS95450.1"/>
    <property type="molecule type" value="Genomic_DNA"/>
</dbReference>
<protein>
    <recommendedName>
        <fullName evidence="6">Ubiquitin carboxyl-terminal hydrolase</fullName>
        <ecNumber evidence="6">3.4.19.12</ecNumber>
    </recommendedName>
</protein>
<evidence type="ECO:0000259" key="8">
    <source>
        <dbReference type="PROSITE" id="PS50235"/>
    </source>
</evidence>
<sequence length="930" mass="99773">MSSPHPSYPSPGPSSYYHNPPPPPQFYGNGPAPGPYYNPYMPPMNGHAPMHQPASPRINSPSRGRYPAQPQRGGMPGYQHYPPMPPPPHGLHPGAHMHSPPISPVNPYTHLHAPKYPPHAPHVPYSPTYQPQPNGGYHPGWSQPPPLPKQLSMLSPAMRSPALVPGPSLQQELPPQELPPVQVIPEQPPVLPQQFVTEQPAVSQEHLPAPPQPVVEQPHAQPALEPAEGSVPISEPVSEPAEATSETQSAPQPVKLEFLSEQEQDGDLSSEESAAAGTTDEPGPSNELPSWVIWSRRPQNPSHAPGVIIATKAFPPTDVVDRAVDLPTPPPSPKVPDVKLAPIEFTVPEALPVEEPANDEGEAPSSSVTESTPTSSTPGDTPVPGSPATSRTSVSLPVTPSRAGKVTDAPLPAEAPQMDAPTPAAVSAEVVPVPVPAPAAAAPSAQSTEAQQTPEPAPAPVKPAVKKSWASLLQSNDASASSSKSRLPTSSVVGFSIPAAAMGGPSAGPSAVFGTGTIPHRTELLKVLSNGPPPSNVPPKIQPRGLINTGNMCFANAVLQVLIYCQPFNRLFSELGKYLSGPVVGSQKEGTKATPLVDAIIQFMKEFAPEPPADAKVKGKERDDFYEPEAFIPTYVYDAMKEKKRFANMTGGHQEDAEEFLGFFLDTLEEELVSLSCSLSPSAPKTAVEGQGPSQDDGWFEVGKKNRTMTTRTVKSAESPITRIFGGKFRSILRAPNQKDSVTVEDWRSLRLDIQPETVNTIKDALQSISQPQPVQISQPTRPGVVVDASQQALIELLPPVLVLHLKRFHYDTKVGDVVKIGKQVAYGPELDISPDLIAPTKRTAQPVKYQLFGVLYHHGQSAHGGHYTLDVLHPNRDLTDRPRAAWVRIDDELVSDIRPDDVFGGAEQNERCAYLLFYRRVGAWGPART</sequence>
<evidence type="ECO:0000256" key="5">
    <source>
        <dbReference type="ARBA" id="ARBA00022807"/>
    </source>
</evidence>
<feature type="compositionally biased region" description="Low complexity" evidence="7">
    <location>
        <begin position="439"/>
        <end position="454"/>
    </location>
</feature>
<dbReference type="GO" id="GO:0005829">
    <property type="term" value="C:cytosol"/>
    <property type="evidence" value="ECO:0007669"/>
    <property type="project" value="TreeGrafter"/>
</dbReference>
<dbReference type="GO" id="GO:0005634">
    <property type="term" value="C:nucleus"/>
    <property type="evidence" value="ECO:0007669"/>
    <property type="project" value="TreeGrafter"/>
</dbReference>
<keyword evidence="10" id="KW-1185">Reference proteome</keyword>
<feature type="compositionally biased region" description="Pro residues" evidence="7">
    <location>
        <begin position="1"/>
        <end position="12"/>
    </location>
</feature>
<feature type="compositionally biased region" description="Pro residues" evidence="7">
    <location>
        <begin position="32"/>
        <end position="42"/>
    </location>
</feature>
<evidence type="ECO:0000256" key="3">
    <source>
        <dbReference type="ARBA" id="ARBA00022786"/>
    </source>
</evidence>
<dbReference type="InterPro" id="IPR018200">
    <property type="entry name" value="USP_CS"/>
</dbReference>
<feature type="region of interest" description="Disordered" evidence="7">
    <location>
        <begin position="350"/>
        <end position="425"/>
    </location>
</feature>